<dbReference type="NCBIfam" id="TIGR02937">
    <property type="entry name" value="sigma70-ECF"/>
    <property type="match status" value="1"/>
</dbReference>
<evidence type="ECO:0000259" key="7">
    <source>
        <dbReference type="Pfam" id="PF08281"/>
    </source>
</evidence>
<dbReference type="InterPro" id="IPR007627">
    <property type="entry name" value="RNA_pol_sigma70_r2"/>
</dbReference>
<evidence type="ECO:0000256" key="1">
    <source>
        <dbReference type="ARBA" id="ARBA00010641"/>
    </source>
</evidence>
<keyword evidence="5" id="KW-0804">Transcription</keyword>
<protein>
    <recommendedName>
        <fullName evidence="9">RNA polymerase ECF-type sigma factor</fullName>
    </recommendedName>
</protein>
<comment type="similarity">
    <text evidence="1">Belongs to the sigma-70 factor family. ECF subfamily.</text>
</comment>
<dbReference type="Pfam" id="PF08281">
    <property type="entry name" value="Sigma70_r4_2"/>
    <property type="match status" value="1"/>
</dbReference>
<evidence type="ECO:0008006" key="9">
    <source>
        <dbReference type="Google" id="ProtNLM"/>
    </source>
</evidence>
<dbReference type="GO" id="GO:0016987">
    <property type="term" value="F:sigma factor activity"/>
    <property type="evidence" value="ECO:0007669"/>
    <property type="project" value="UniProtKB-KW"/>
</dbReference>
<evidence type="ECO:0000313" key="8">
    <source>
        <dbReference type="EMBL" id="CAA9363582.1"/>
    </source>
</evidence>
<evidence type="ECO:0000256" key="3">
    <source>
        <dbReference type="ARBA" id="ARBA00023082"/>
    </source>
</evidence>
<feature type="domain" description="RNA polymerase sigma factor 70 region 4 type 2" evidence="7">
    <location>
        <begin position="112"/>
        <end position="165"/>
    </location>
</feature>
<dbReference type="Gene3D" id="1.10.10.10">
    <property type="entry name" value="Winged helix-like DNA-binding domain superfamily/Winged helix DNA-binding domain"/>
    <property type="match status" value="1"/>
</dbReference>
<dbReference type="InterPro" id="IPR014284">
    <property type="entry name" value="RNA_pol_sigma-70_dom"/>
</dbReference>
<sequence>MRDTGSTASEWTADEAVTHLYSGHYGALVRLATMLLGDQGRAEEVVQDAYVSLHGRWGRLADPDKALAYLRTSVMNGARSQLRRRTVAARHPAAPPDPVGSAESSALAAEERRELLAALDALSDRQREVLLLRYYLDLSEADIADTLRISRGAVKSHSSRGIAALRTTWRHS</sequence>
<evidence type="ECO:0000256" key="4">
    <source>
        <dbReference type="ARBA" id="ARBA00023125"/>
    </source>
</evidence>
<dbReference type="CDD" id="cd06171">
    <property type="entry name" value="Sigma70_r4"/>
    <property type="match status" value="1"/>
</dbReference>
<evidence type="ECO:0000256" key="5">
    <source>
        <dbReference type="ARBA" id="ARBA00023163"/>
    </source>
</evidence>
<reference evidence="8" key="1">
    <citation type="submission" date="2020-02" db="EMBL/GenBank/DDBJ databases">
        <authorList>
            <person name="Meier V. D."/>
        </authorList>
    </citation>
    <scope>NUCLEOTIDE SEQUENCE</scope>
    <source>
        <strain evidence="8">AVDCRST_MAG46</strain>
    </source>
</reference>
<dbReference type="NCBIfam" id="TIGR02983">
    <property type="entry name" value="SigE-fam_strep"/>
    <property type="match status" value="1"/>
</dbReference>
<dbReference type="InterPro" id="IPR036388">
    <property type="entry name" value="WH-like_DNA-bd_sf"/>
</dbReference>
<gene>
    <name evidence="8" type="ORF">AVDCRST_MAG46-3522</name>
</gene>
<feature type="domain" description="RNA polymerase sigma-70 region 2" evidence="6">
    <location>
        <begin position="20"/>
        <end position="86"/>
    </location>
</feature>
<dbReference type="InterPro" id="IPR013249">
    <property type="entry name" value="RNA_pol_sigma70_r4_t2"/>
</dbReference>
<keyword evidence="2" id="KW-0805">Transcription regulation</keyword>
<dbReference type="InterPro" id="IPR039425">
    <property type="entry name" value="RNA_pol_sigma-70-like"/>
</dbReference>
<dbReference type="Pfam" id="PF04542">
    <property type="entry name" value="Sigma70_r2"/>
    <property type="match status" value="1"/>
</dbReference>
<name>A0A6J4MSU4_9ACTN</name>
<dbReference type="InterPro" id="IPR013325">
    <property type="entry name" value="RNA_pol_sigma_r2"/>
</dbReference>
<dbReference type="PANTHER" id="PTHR43133:SF50">
    <property type="entry name" value="ECF RNA POLYMERASE SIGMA FACTOR SIGM"/>
    <property type="match status" value="1"/>
</dbReference>
<dbReference type="GO" id="GO:0006352">
    <property type="term" value="P:DNA-templated transcription initiation"/>
    <property type="evidence" value="ECO:0007669"/>
    <property type="project" value="InterPro"/>
</dbReference>
<accession>A0A6J4MSU4</accession>
<dbReference type="InterPro" id="IPR013324">
    <property type="entry name" value="RNA_pol_sigma_r3/r4-like"/>
</dbReference>
<dbReference type="AlphaFoldDB" id="A0A6J4MSU4"/>
<dbReference type="PANTHER" id="PTHR43133">
    <property type="entry name" value="RNA POLYMERASE ECF-TYPE SIGMA FACTO"/>
    <property type="match status" value="1"/>
</dbReference>
<organism evidence="8">
    <name type="scientific">uncultured Nocardioidaceae bacterium</name>
    <dbReference type="NCBI Taxonomy" id="253824"/>
    <lineage>
        <taxon>Bacteria</taxon>
        <taxon>Bacillati</taxon>
        <taxon>Actinomycetota</taxon>
        <taxon>Actinomycetes</taxon>
        <taxon>Propionibacteriales</taxon>
        <taxon>Nocardioidaceae</taxon>
        <taxon>environmental samples</taxon>
    </lineage>
</organism>
<dbReference type="GO" id="GO:0003677">
    <property type="term" value="F:DNA binding"/>
    <property type="evidence" value="ECO:0007669"/>
    <property type="project" value="UniProtKB-KW"/>
</dbReference>
<dbReference type="Gene3D" id="1.10.1740.10">
    <property type="match status" value="1"/>
</dbReference>
<evidence type="ECO:0000256" key="2">
    <source>
        <dbReference type="ARBA" id="ARBA00023015"/>
    </source>
</evidence>
<dbReference type="SUPFAM" id="SSF88659">
    <property type="entry name" value="Sigma3 and sigma4 domains of RNA polymerase sigma factors"/>
    <property type="match status" value="1"/>
</dbReference>
<evidence type="ECO:0000259" key="6">
    <source>
        <dbReference type="Pfam" id="PF04542"/>
    </source>
</evidence>
<dbReference type="EMBL" id="CADCUD010000244">
    <property type="protein sequence ID" value="CAA9363582.1"/>
    <property type="molecule type" value="Genomic_DNA"/>
</dbReference>
<keyword evidence="4" id="KW-0238">DNA-binding</keyword>
<keyword evidence="3" id="KW-0731">Sigma factor</keyword>
<dbReference type="InterPro" id="IPR014325">
    <property type="entry name" value="RNA_pol_sigma-E_actinobac"/>
</dbReference>
<proteinExistence type="inferred from homology"/>
<dbReference type="SUPFAM" id="SSF88946">
    <property type="entry name" value="Sigma2 domain of RNA polymerase sigma factors"/>
    <property type="match status" value="1"/>
</dbReference>